<comment type="caution">
    <text evidence="3">The sequence shown here is derived from an EMBL/GenBank/DDBJ whole genome shotgun (WGS) entry which is preliminary data.</text>
</comment>
<feature type="region of interest" description="Disordered" evidence="1">
    <location>
        <begin position="99"/>
        <end position="155"/>
    </location>
</feature>
<feature type="non-terminal residue" evidence="3">
    <location>
        <position position="1"/>
    </location>
</feature>
<evidence type="ECO:0000256" key="1">
    <source>
        <dbReference type="SAM" id="MobiDB-lite"/>
    </source>
</evidence>
<feature type="region of interest" description="Disordered" evidence="1">
    <location>
        <begin position="479"/>
        <end position="534"/>
    </location>
</feature>
<dbReference type="EMBL" id="JAGKQM010000012">
    <property type="protein sequence ID" value="KAH0897210.1"/>
    <property type="molecule type" value="Genomic_DNA"/>
</dbReference>
<feature type="compositionally biased region" description="Basic and acidic residues" evidence="1">
    <location>
        <begin position="1"/>
        <end position="10"/>
    </location>
</feature>
<protein>
    <recommendedName>
        <fullName evidence="2">Arabidopsis retrotransposon Orf1 C-terminal domain-containing protein</fullName>
    </recommendedName>
</protein>
<evidence type="ECO:0000259" key="2">
    <source>
        <dbReference type="Pfam" id="PF03078"/>
    </source>
</evidence>
<sequence>WSTADVDRGHARPRNSARDTSFLAQSRGLSSRPGVFSDMTLSKLHGQTRGPIPSAEIDPSQPALAPSPAAVRRGLLPSAASPRTTCDLPKNFGAPKKVLIDGGDASTSNNKNAQAKKKVDKGKDVVIEAEDSDHSSSGSEGQVQAKKRKRVATKPTVKVPSATAINNKLRAMELQPSLFVDEEILEKLGIFSDVQLLLGNMGLWKMMSTCQRGYPVPACQFLSTHEATFHISHDPHEMEGHGFITFKLDRKSYKMGFKEIASVMGLRDRRRHKFKKFEGELNKFWKVIGAGEYDISAIKSADILHSALRYSINKGAISINRGQLGSLSSSGTKLNSCDGRVYLLLQKGSRKESCSMLLPCLPSTSLRHRENLTFNPPSSALLHPATQDMPLKISRKKKQPGDSSSQSEDVEQPLPSTVYWSTRYYFEPRTASLPEGPLRDAHNQIRALQRGQKYQDRTISRLLKSVNYLAGKLKKLTMRTRRSHASTTEASEEEIRDDMQTEATEPVQDHRHSYHGDATATQSYHEVPRSSVRE</sequence>
<gene>
    <name evidence="3" type="ORF">HID58_046778</name>
</gene>
<evidence type="ECO:0000313" key="4">
    <source>
        <dbReference type="Proteomes" id="UP000824890"/>
    </source>
</evidence>
<keyword evidence="4" id="KW-1185">Reference proteome</keyword>
<feature type="region of interest" description="Disordered" evidence="1">
    <location>
        <begin position="393"/>
        <end position="413"/>
    </location>
</feature>
<proteinExistence type="predicted"/>
<feature type="non-terminal residue" evidence="3">
    <location>
        <position position="534"/>
    </location>
</feature>
<feature type="compositionally biased region" description="Polar residues" evidence="1">
    <location>
        <begin position="18"/>
        <end position="29"/>
    </location>
</feature>
<dbReference type="Pfam" id="PF03078">
    <property type="entry name" value="ATHILA"/>
    <property type="match status" value="2"/>
</dbReference>
<feature type="domain" description="Arabidopsis retrotransposon Orf1 C-terminal" evidence="2">
    <location>
        <begin position="168"/>
        <end position="311"/>
    </location>
</feature>
<dbReference type="InterPro" id="IPR004312">
    <property type="entry name" value="ATHILA_Orf1_C"/>
</dbReference>
<reference evidence="3 4" key="1">
    <citation type="submission" date="2021-05" db="EMBL/GenBank/DDBJ databases">
        <title>Genome Assembly of Synthetic Allotetraploid Brassica napus Reveals Homoeologous Exchanges between Subgenomes.</title>
        <authorList>
            <person name="Davis J.T."/>
        </authorList>
    </citation>
    <scope>NUCLEOTIDE SEQUENCE [LARGE SCALE GENOMIC DNA]</scope>
    <source>
        <strain evidence="4">cv. Da-Ae</strain>
        <tissue evidence="3">Seedling</tissue>
    </source>
</reference>
<accession>A0ABQ8AXD0</accession>
<organism evidence="3 4">
    <name type="scientific">Brassica napus</name>
    <name type="common">Rape</name>
    <dbReference type="NCBI Taxonomy" id="3708"/>
    <lineage>
        <taxon>Eukaryota</taxon>
        <taxon>Viridiplantae</taxon>
        <taxon>Streptophyta</taxon>
        <taxon>Embryophyta</taxon>
        <taxon>Tracheophyta</taxon>
        <taxon>Spermatophyta</taxon>
        <taxon>Magnoliopsida</taxon>
        <taxon>eudicotyledons</taxon>
        <taxon>Gunneridae</taxon>
        <taxon>Pentapetalae</taxon>
        <taxon>rosids</taxon>
        <taxon>malvids</taxon>
        <taxon>Brassicales</taxon>
        <taxon>Brassicaceae</taxon>
        <taxon>Brassiceae</taxon>
        <taxon>Brassica</taxon>
    </lineage>
</organism>
<feature type="domain" description="Arabidopsis retrotransposon Orf1 C-terminal" evidence="2">
    <location>
        <begin position="348"/>
        <end position="477"/>
    </location>
</feature>
<name>A0ABQ8AXD0_BRANA</name>
<feature type="region of interest" description="Disordered" evidence="1">
    <location>
        <begin position="1"/>
        <end position="67"/>
    </location>
</feature>
<dbReference type="Proteomes" id="UP000824890">
    <property type="component" value="Unassembled WGS sequence"/>
</dbReference>
<evidence type="ECO:0000313" key="3">
    <source>
        <dbReference type="EMBL" id="KAH0897210.1"/>
    </source>
</evidence>